<feature type="compositionally biased region" description="Polar residues" evidence="1">
    <location>
        <begin position="30"/>
        <end position="39"/>
    </location>
</feature>
<name>A0A8J2JM32_9HEXA</name>
<feature type="region of interest" description="Disordered" evidence="1">
    <location>
        <begin position="20"/>
        <end position="39"/>
    </location>
</feature>
<feature type="non-terminal residue" evidence="2">
    <location>
        <position position="1"/>
    </location>
</feature>
<dbReference type="AlphaFoldDB" id="A0A8J2JM32"/>
<gene>
    <name evidence="2" type="ORF">AFUS01_LOCUS11791</name>
</gene>
<comment type="caution">
    <text evidence="2">The sequence shown here is derived from an EMBL/GenBank/DDBJ whole genome shotgun (WGS) entry which is preliminary data.</text>
</comment>
<feature type="non-terminal residue" evidence="2">
    <location>
        <position position="74"/>
    </location>
</feature>
<proteinExistence type="predicted"/>
<accession>A0A8J2JM32</accession>
<evidence type="ECO:0000313" key="3">
    <source>
        <dbReference type="Proteomes" id="UP000708208"/>
    </source>
</evidence>
<reference evidence="2" key="1">
    <citation type="submission" date="2021-06" db="EMBL/GenBank/DDBJ databases">
        <authorList>
            <person name="Hodson N. C."/>
            <person name="Mongue J. A."/>
            <person name="Jaron S. K."/>
        </authorList>
    </citation>
    <scope>NUCLEOTIDE SEQUENCE</scope>
</reference>
<keyword evidence="3" id="KW-1185">Reference proteome</keyword>
<dbReference type="EMBL" id="CAJVCH010091431">
    <property type="protein sequence ID" value="CAG7722666.1"/>
    <property type="molecule type" value="Genomic_DNA"/>
</dbReference>
<dbReference type="Proteomes" id="UP000708208">
    <property type="component" value="Unassembled WGS sequence"/>
</dbReference>
<evidence type="ECO:0000256" key="1">
    <source>
        <dbReference type="SAM" id="MobiDB-lite"/>
    </source>
</evidence>
<sequence length="74" mass="8112">LEQQAQVVNRLSNAVECLESQANVEPGESVSDSDSDVQFMSQPAPVDMLMQDTPEGDVSLETRDDAMDEIDQIL</sequence>
<evidence type="ECO:0000313" key="2">
    <source>
        <dbReference type="EMBL" id="CAG7722666.1"/>
    </source>
</evidence>
<protein>
    <submittedName>
        <fullName evidence="2">Uncharacterized protein</fullName>
    </submittedName>
</protein>
<organism evidence="2 3">
    <name type="scientific">Allacma fusca</name>
    <dbReference type="NCBI Taxonomy" id="39272"/>
    <lineage>
        <taxon>Eukaryota</taxon>
        <taxon>Metazoa</taxon>
        <taxon>Ecdysozoa</taxon>
        <taxon>Arthropoda</taxon>
        <taxon>Hexapoda</taxon>
        <taxon>Collembola</taxon>
        <taxon>Symphypleona</taxon>
        <taxon>Sminthuridae</taxon>
        <taxon>Allacma</taxon>
    </lineage>
</organism>